<dbReference type="AlphaFoldDB" id="A0A2J7PDT5"/>
<evidence type="ECO:0000313" key="2">
    <source>
        <dbReference type="Proteomes" id="UP000235965"/>
    </source>
</evidence>
<comment type="caution">
    <text evidence="1">The sequence shown here is derived from an EMBL/GenBank/DDBJ whole genome shotgun (WGS) entry which is preliminary data.</text>
</comment>
<organism evidence="1 2">
    <name type="scientific">Cryptotermes secundus</name>
    <dbReference type="NCBI Taxonomy" id="105785"/>
    <lineage>
        <taxon>Eukaryota</taxon>
        <taxon>Metazoa</taxon>
        <taxon>Ecdysozoa</taxon>
        <taxon>Arthropoda</taxon>
        <taxon>Hexapoda</taxon>
        <taxon>Insecta</taxon>
        <taxon>Pterygota</taxon>
        <taxon>Neoptera</taxon>
        <taxon>Polyneoptera</taxon>
        <taxon>Dictyoptera</taxon>
        <taxon>Blattodea</taxon>
        <taxon>Blattoidea</taxon>
        <taxon>Termitoidae</taxon>
        <taxon>Kalotermitidae</taxon>
        <taxon>Cryptotermitinae</taxon>
        <taxon>Cryptotermes</taxon>
    </lineage>
</organism>
<accession>A0A2J7PDT5</accession>
<evidence type="ECO:0000313" key="1">
    <source>
        <dbReference type="EMBL" id="PNF14496.1"/>
    </source>
</evidence>
<dbReference type="GO" id="GO:0003676">
    <property type="term" value="F:nucleic acid binding"/>
    <property type="evidence" value="ECO:0007669"/>
    <property type="project" value="InterPro"/>
</dbReference>
<gene>
    <name evidence="1" type="ORF">B7P43_G16038</name>
</gene>
<dbReference type="EMBL" id="NEVH01026142">
    <property type="protein sequence ID" value="PNF14496.1"/>
    <property type="molecule type" value="Genomic_DNA"/>
</dbReference>
<reference evidence="1 2" key="1">
    <citation type="submission" date="2017-12" db="EMBL/GenBank/DDBJ databases">
        <title>Hemimetabolous genomes reveal molecular basis of termite eusociality.</title>
        <authorList>
            <person name="Harrison M.C."/>
            <person name="Jongepier E."/>
            <person name="Robertson H.M."/>
            <person name="Arning N."/>
            <person name="Bitard-Feildel T."/>
            <person name="Chao H."/>
            <person name="Childers C.P."/>
            <person name="Dinh H."/>
            <person name="Doddapaneni H."/>
            <person name="Dugan S."/>
            <person name="Gowin J."/>
            <person name="Greiner C."/>
            <person name="Han Y."/>
            <person name="Hu H."/>
            <person name="Hughes D.S.T."/>
            <person name="Huylmans A.-K."/>
            <person name="Kemena C."/>
            <person name="Kremer L.P.M."/>
            <person name="Lee S.L."/>
            <person name="Lopez-Ezquerra A."/>
            <person name="Mallet L."/>
            <person name="Monroy-Kuhn J.M."/>
            <person name="Moser A."/>
            <person name="Murali S.C."/>
            <person name="Muzny D.M."/>
            <person name="Otani S."/>
            <person name="Piulachs M.-D."/>
            <person name="Poelchau M."/>
            <person name="Qu J."/>
            <person name="Schaub F."/>
            <person name="Wada-Katsumata A."/>
            <person name="Worley K.C."/>
            <person name="Xie Q."/>
            <person name="Ylla G."/>
            <person name="Poulsen M."/>
            <person name="Gibbs R.A."/>
            <person name="Schal C."/>
            <person name="Richards S."/>
            <person name="Belles X."/>
            <person name="Korb J."/>
            <person name="Bornberg-Bauer E."/>
        </authorList>
    </citation>
    <scope>NUCLEOTIDE SEQUENCE [LARGE SCALE GENOMIC DNA]</scope>
    <source>
        <tissue evidence="1">Whole body</tissue>
    </source>
</reference>
<keyword evidence="2" id="KW-1185">Reference proteome</keyword>
<dbReference type="InterPro" id="IPR036397">
    <property type="entry name" value="RNaseH_sf"/>
</dbReference>
<dbReference type="Proteomes" id="UP000235965">
    <property type="component" value="Unassembled WGS sequence"/>
</dbReference>
<sequence>WRAKSPDLTVCDFFLWGYVRAHVYRITTAINSVHRDLLICAWEEFSYRIDVARAAGGGHTEHL</sequence>
<proteinExistence type="predicted"/>
<name>A0A2J7PDT5_9NEOP</name>
<protein>
    <submittedName>
        <fullName evidence="1">Uncharacterized protein</fullName>
    </submittedName>
</protein>
<dbReference type="Gene3D" id="3.30.420.10">
    <property type="entry name" value="Ribonuclease H-like superfamily/Ribonuclease H"/>
    <property type="match status" value="1"/>
</dbReference>
<feature type="non-terminal residue" evidence="1">
    <location>
        <position position="1"/>
    </location>
</feature>
<dbReference type="InParanoid" id="A0A2J7PDT5"/>